<proteinExistence type="predicted"/>
<dbReference type="AlphaFoldDB" id="A0A1S9U416"/>
<protein>
    <submittedName>
        <fullName evidence="1">Uncharacterized protein</fullName>
    </submittedName>
</protein>
<dbReference type="EMBL" id="MUAL01000148">
    <property type="protein sequence ID" value="OOR17003.1"/>
    <property type="molecule type" value="Genomic_DNA"/>
</dbReference>
<organism evidence="1 2">
    <name type="scientific">Bacillus cereus</name>
    <dbReference type="NCBI Taxonomy" id="1396"/>
    <lineage>
        <taxon>Bacteria</taxon>
        <taxon>Bacillati</taxon>
        <taxon>Bacillota</taxon>
        <taxon>Bacilli</taxon>
        <taxon>Bacillales</taxon>
        <taxon>Bacillaceae</taxon>
        <taxon>Bacillus</taxon>
        <taxon>Bacillus cereus group</taxon>
    </lineage>
</organism>
<dbReference type="Proteomes" id="UP000191124">
    <property type="component" value="Unassembled WGS sequence"/>
</dbReference>
<accession>A0A1S9U416</accession>
<reference evidence="1 2" key="1">
    <citation type="submission" date="2017-01" db="EMBL/GenBank/DDBJ databases">
        <title>Bacillus cereus isolates.</title>
        <authorList>
            <person name="Beno S.M."/>
        </authorList>
    </citation>
    <scope>NUCLEOTIDE SEQUENCE [LARGE SCALE GENOMIC DNA]</scope>
    <source>
        <strain evidence="1 2">FSL M7-1219</strain>
    </source>
</reference>
<gene>
    <name evidence="1" type="ORF">BW892_27995</name>
</gene>
<evidence type="ECO:0000313" key="1">
    <source>
        <dbReference type="EMBL" id="OOR17003.1"/>
    </source>
</evidence>
<comment type="caution">
    <text evidence="1">The sequence shown here is derived from an EMBL/GenBank/DDBJ whole genome shotgun (WGS) entry which is preliminary data.</text>
</comment>
<name>A0A1S9U416_BACCE</name>
<evidence type="ECO:0000313" key="2">
    <source>
        <dbReference type="Proteomes" id="UP000191124"/>
    </source>
</evidence>
<sequence length="80" mass="9312">MNVAWHKPTCLLPYTCTDCSLKTEDMRLVAEKCCNRKIFNVLAPHVCRSCENQAKVGSVVSQRTRYLCFHRRDYGQSMLR</sequence>